<evidence type="ECO:0000256" key="5">
    <source>
        <dbReference type="ARBA" id="ARBA00023136"/>
    </source>
</evidence>
<proteinExistence type="predicted"/>
<evidence type="ECO:0000256" key="2">
    <source>
        <dbReference type="ARBA" id="ARBA00022692"/>
    </source>
</evidence>
<keyword evidence="9" id="KW-1185">Reference proteome</keyword>
<dbReference type="AlphaFoldDB" id="A0AAP0EEA4"/>
<keyword evidence="5 6" id="KW-0472">Membrane</keyword>
<evidence type="ECO:0000313" key="9">
    <source>
        <dbReference type="Proteomes" id="UP001417504"/>
    </source>
</evidence>
<dbReference type="GO" id="GO:0005789">
    <property type="term" value="C:endoplasmic reticulum membrane"/>
    <property type="evidence" value="ECO:0007669"/>
    <property type="project" value="UniProtKB-SubCell"/>
</dbReference>
<feature type="transmembrane region" description="Helical" evidence="6">
    <location>
        <begin position="165"/>
        <end position="182"/>
    </location>
</feature>
<feature type="transmembrane region" description="Helical" evidence="6">
    <location>
        <begin position="141"/>
        <end position="159"/>
    </location>
</feature>
<dbReference type="InterPro" id="IPR045064">
    <property type="entry name" value="Reticulon-like"/>
</dbReference>
<name>A0AAP0EEA4_9MAGN</name>
<dbReference type="Pfam" id="PF02453">
    <property type="entry name" value="Reticulon"/>
    <property type="match status" value="1"/>
</dbReference>
<evidence type="ECO:0000256" key="3">
    <source>
        <dbReference type="ARBA" id="ARBA00022824"/>
    </source>
</evidence>
<evidence type="ECO:0000256" key="4">
    <source>
        <dbReference type="ARBA" id="ARBA00022989"/>
    </source>
</evidence>
<sequence>MPTYSSDSENESNKNKPVAKLFGRERPLHAVIGGARVADVVLWRNRNVSAAILFGVSAIWFLFAVVEYQFLALLCHVSIAAMLIVFIWSNGAALFDRNPPKIPEIILSESAFTKVASTFRVELNRLLTNLHEVACGKDLKLFIMVIASLWVLSMIGTYFSSLNLLYLGFLCIFILPALYERYEQDVDKFVRRRQRNLRKMYRRFDSEVLNKIPRGPVKDKKSS</sequence>
<protein>
    <recommendedName>
        <fullName evidence="6">Reticulon-like protein</fullName>
    </recommendedName>
</protein>
<reference evidence="8 9" key="1">
    <citation type="submission" date="2024-01" db="EMBL/GenBank/DDBJ databases">
        <title>Genome assemblies of Stephania.</title>
        <authorList>
            <person name="Yang L."/>
        </authorList>
    </citation>
    <scope>NUCLEOTIDE SEQUENCE [LARGE SCALE GENOMIC DNA]</scope>
    <source>
        <strain evidence="8">QJT</strain>
        <tissue evidence="8">Leaf</tissue>
    </source>
</reference>
<organism evidence="8 9">
    <name type="scientific">Stephania japonica</name>
    <dbReference type="NCBI Taxonomy" id="461633"/>
    <lineage>
        <taxon>Eukaryota</taxon>
        <taxon>Viridiplantae</taxon>
        <taxon>Streptophyta</taxon>
        <taxon>Embryophyta</taxon>
        <taxon>Tracheophyta</taxon>
        <taxon>Spermatophyta</taxon>
        <taxon>Magnoliopsida</taxon>
        <taxon>Ranunculales</taxon>
        <taxon>Menispermaceae</taxon>
        <taxon>Menispermoideae</taxon>
        <taxon>Cissampelideae</taxon>
        <taxon>Stephania</taxon>
    </lineage>
</organism>
<feature type="domain" description="Reticulon" evidence="7">
    <location>
        <begin position="37"/>
        <end position="223"/>
    </location>
</feature>
<evidence type="ECO:0000313" key="8">
    <source>
        <dbReference type="EMBL" id="KAK9091780.1"/>
    </source>
</evidence>
<dbReference type="GO" id="GO:0009617">
    <property type="term" value="P:response to bacterium"/>
    <property type="evidence" value="ECO:0007669"/>
    <property type="project" value="InterPro"/>
</dbReference>
<dbReference type="EMBL" id="JBBNAE010000010">
    <property type="protein sequence ID" value="KAK9091780.1"/>
    <property type="molecule type" value="Genomic_DNA"/>
</dbReference>
<feature type="transmembrane region" description="Helical" evidence="6">
    <location>
        <begin position="71"/>
        <end position="95"/>
    </location>
</feature>
<dbReference type="PANTHER" id="PTHR10994:SF85">
    <property type="entry name" value="RETICULON-LIKE PROTEIN B9"/>
    <property type="match status" value="1"/>
</dbReference>
<evidence type="ECO:0000256" key="6">
    <source>
        <dbReference type="RuleBase" id="RU363132"/>
    </source>
</evidence>
<keyword evidence="3 6" id="KW-0256">Endoplasmic reticulum</keyword>
<gene>
    <name evidence="8" type="ORF">Sjap_024957</name>
</gene>
<feature type="transmembrane region" description="Helical" evidence="6">
    <location>
        <begin position="48"/>
        <end position="65"/>
    </location>
</feature>
<comment type="subcellular location">
    <subcellularLocation>
        <location evidence="1 6">Endoplasmic reticulum membrane</location>
        <topology evidence="1 6">Multi-pass membrane protein</topology>
    </subcellularLocation>
</comment>
<accession>A0AAP0EEA4</accession>
<dbReference type="PROSITE" id="PS50845">
    <property type="entry name" value="RETICULON"/>
    <property type="match status" value="1"/>
</dbReference>
<comment type="caution">
    <text evidence="8">The sequence shown here is derived from an EMBL/GenBank/DDBJ whole genome shotgun (WGS) entry which is preliminary data.</text>
</comment>
<keyword evidence="4 6" id="KW-1133">Transmembrane helix</keyword>
<dbReference type="Proteomes" id="UP001417504">
    <property type="component" value="Unassembled WGS sequence"/>
</dbReference>
<evidence type="ECO:0000256" key="1">
    <source>
        <dbReference type="ARBA" id="ARBA00004477"/>
    </source>
</evidence>
<dbReference type="InterPro" id="IPR003388">
    <property type="entry name" value="Reticulon"/>
</dbReference>
<evidence type="ECO:0000259" key="7">
    <source>
        <dbReference type="PROSITE" id="PS50845"/>
    </source>
</evidence>
<dbReference type="PANTHER" id="PTHR10994">
    <property type="entry name" value="RETICULON"/>
    <property type="match status" value="1"/>
</dbReference>
<keyword evidence="2 6" id="KW-0812">Transmembrane</keyword>